<keyword evidence="4" id="KW-1185">Reference proteome</keyword>
<evidence type="ECO:0000313" key="3">
    <source>
        <dbReference type="EMBL" id="MQL96565.1"/>
    </source>
</evidence>
<dbReference type="SUPFAM" id="SSF68906">
    <property type="entry name" value="SAP domain"/>
    <property type="match status" value="1"/>
</dbReference>
<evidence type="ECO:0000256" key="1">
    <source>
        <dbReference type="SAM" id="MobiDB-lite"/>
    </source>
</evidence>
<evidence type="ECO:0000313" key="4">
    <source>
        <dbReference type="Proteomes" id="UP000652761"/>
    </source>
</evidence>
<feature type="compositionally biased region" description="Acidic residues" evidence="1">
    <location>
        <begin position="265"/>
        <end position="281"/>
    </location>
</feature>
<dbReference type="EMBL" id="NMUH01001929">
    <property type="protein sequence ID" value="MQL96565.1"/>
    <property type="molecule type" value="Genomic_DNA"/>
</dbReference>
<dbReference type="AlphaFoldDB" id="A0A843VKS8"/>
<feature type="region of interest" description="Disordered" evidence="1">
    <location>
        <begin position="245"/>
        <end position="347"/>
    </location>
</feature>
<feature type="compositionally biased region" description="Basic and acidic residues" evidence="1">
    <location>
        <begin position="50"/>
        <end position="59"/>
    </location>
</feature>
<dbReference type="InterPro" id="IPR003034">
    <property type="entry name" value="SAP_dom"/>
</dbReference>
<name>A0A843VKS8_COLES</name>
<feature type="compositionally biased region" description="Polar residues" evidence="1">
    <location>
        <begin position="178"/>
        <end position="190"/>
    </location>
</feature>
<dbReference type="Gene3D" id="1.10.720.30">
    <property type="entry name" value="SAP domain"/>
    <property type="match status" value="1"/>
</dbReference>
<gene>
    <name evidence="3" type="ORF">Taro_029237</name>
</gene>
<protein>
    <recommendedName>
        <fullName evidence="2">SAP domain-containing protein</fullName>
    </recommendedName>
</protein>
<feature type="domain" description="SAP" evidence="2">
    <location>
        <begin position="13"/>
        <end position="47"/>
    </location>
</feature>
<dbReference type="PANTHER" id="PTHR47031">
    <property type="entry name" value="SAP DNA-BINDING DOMAIN-CONTAINING PROTEIN"/>
    <property type="match status" value="1"/>
</dbReference>
<organism evidence="3 4">
    <name type="scientific">Colocasia esculenta</name>
    <name type="common">Wild taro</name>
    <name type="synonym">Arum esculentum</name>
    <dbReference type="NCBI Taxonomy" id="4460"/>
    <lineage>
        <taxon>Eukaryota</taxon>
        <taxon>Viridiplantae</taxon>
        <taxon>Streptophyta</taxon>
        <taxon>Embryophyta</taxon>
        <taxon>Tracheophyta</taxon>
        <taxon>Spermatophyta</taxon>
        <taxon>Magnoliopsida</taxon>
        <taxon>Liliopsida</taxon>
        <taxon>Araceae</taxon>
        <taxon>Aroideae</taxon>
        <taxon>Colocasieae</taxon>
        <taxon>Colocasia</taxon>
    </lineage>
</organism>
<dbReference type="Pfam" id="PF02037">
    <property type="entry name" value="SAP"/>
    <property type="match status" value="1"/>
</dbReference>
<feature type="compositionally biased region" description="Polar residues" evidence="1">
    <location>
        <begin position="146"/>
        <end position="163"/>
    </location>
</feature>
<proteinExistence type="predicted"/>
<dbReference type="InterPro" id="IPR036361">
    <property type="entry name" value="SAP_dom_sf"/>
</dbReference>
<reference evidence="3" key="1">
    <citation type="submission" date="2017-07" db="EMBL/GenBank/DDBJ databases">
        <title>Taro Niue Genome Assembly and Annotation.</title>
        <authorList>
            <person name="Atibalentja N."/>
            <person name="Keating K."/>
            <person name="Fields C.J."/>
        </authorList>
    </citation>
    <scope>NUCLEOTIDE SEQUENCE</scope>
    <source>
        <strain evidence="3">Niue_2</strain>
        <tissue evidence="3">Leaf</tissue>
    </source>
</reference>
<feature type="region of interest" description="Disordered" evidence="1">
    <location>
        <begin position="146"/>
        <end position="202"/>
    </location>
</feature>
<comment type="caution">
    <text evidence="3">The sequence shown here is derived from an EMBL/GenBank/DDBJ whole genome shotgun (WGS) entry which is preliminary data.</text>
</comment>
<evidence type="ECO:0000259" key="2">
    <source>
        <dbReference type="PROSITE" id="PS50800"/>
    </source>
</evidence>
<dbReference type="PANTHER" id="PTHR47031:SF3">
    <property type="entry name" value="SAP DOMAIN-CONTAINING PROTEIN"/>
    <property type="match status" value="1"/>
</dbReference>
<feature type="compositionally biased region" description="Basic and acidic residues" evidence="1">
    <location>
        <begin position="73"/>
        <end position="88"/>
    </location>
</feature>
<dbReference type="Proteomes" id="UP000652761">
    <property type="component" value="Unassembled WGS sequence"/>
</dbReference>
<feature type="region of interest" description="Disordered" evidence="1">
    <location>
        <begin position="50"/>
        <end position="117"/>
    </location>
</feature>
<feature type="compositionally biased region" description="Acidic residues" evidence="1">
    <location>
        <begin position="165"/>
        <end position="174"/>
    </location>
</feature>
<dbReference type="OrthoDB" id="5348404at2759"/>
<dbReference type="PROSITE" id="PS50800">
    <property type="entry name" value="SAP"/>
    <property type="match status" value="1"/>
</dbReference>
<sequence length="390" mass="43132">MRSQYPILDNRPIDQWKVTELREELRRRKLTTKGLKEDLVRRLDEALRSETELLNEKELNSTVDPEPEPQENQEEKDPSPSDISEVKENANVAVADDETKTFENEVSVADTDDSIRDVSEGTEVLNESMGNAVLDGAVEETVTPGATTEENISHSELTSSKSDANGEDLMDDMENREPNSPTEDTTFNPSEQEKQVSEVSPDLGFQVKCDSISTDSVTINEKIELKDNLNANNFHLELDVGKPEVVQPSSTDVAPVAGDFNSLDNDQEPEDNQGSVEEIDDVTNTASLDLSNKIDNSNGGSPEKLNLDRSSGDESMEEDVLETKQREPSNNSDEVGDTKDVRELHVVKEGSPVDAVVGGLSPDKKDIIAEEDKPVVPAEKRKLEGIRMFY</sequence>
<feature type="compositionally biased region" description="Basic and acidic residues" evidence="1">
    <location>
        <begin position="336"/>
        <end position="347"/>
    </location>
</feature>
<accession>A0A843VKS8</accession>
<dbReference type="SMART" id="SM00513">
    <property type="entry name" value="SAP"/>
    <property type="match status" value="1"/>
</dbReference>
<feature type="compositionally biased region" description="Polar residues" evidence="1">
    <location>
        <begin position="282"/>
        <end position="300"/>
    </location>
</feature>